<organism evidence="1 2">
    <name type="scientific">Caenorhabditis angaria</name>
    <dbReference type="NCBI Taxonomy" id="860376"/>
    <lineage>
        <taxon>Eukaryota</taxon>
        <taxon>Metazoa</taxon>
        <taxon>Ecdysozoa</taxon>
        <taxon>Nematoda</taxon>
        <taxon>Chromadorea</taxon>
        <taxon>Rhabditida</taxon>
        <taxon>Rhabditina</taxon>
        <taxon>Rhabditomorpha</taxon>
        <taxon>Rhabditoidea</taxon>
        <taxon>Rhabditidae</taxon>
        <taxon>Peloderinae</taxon>
        <taxon>Caenorhabditis</taxon>
    </lineage>
</organism>
<dbReference type="Proteomes" id="UP001152747">
    <property type="component" value="Unassembled WGS sequence"/>
</dbReference>
<accession>A0A9P1J2K9</accession>
<gene>
    <name evidence="1" type="ORF">CAMP_LOCUS18132</name>
</gene>
<evidence type="ECO:0000313" key="2">
    <source>
        <dbReference type="Proteomes" id="UP001152747"/>
    </source>
</evidence>
<dbReference type="AlphaFoldDB" id="A0A9P1J2K9"/>
<keyword evidence="2" id="KW-1185">Reference proteome</keyword>
<dbReference type="InterPro" id="IPR008993">
    <property type="entry name" value="TIMP-like_OB-fold"/>
</dbReference>
<proteinExistence type="predicted"/>
<reference evidence="1" key="1">
    <citation type="submission" date="2022-11" db="EMBL/GenBank/DDBJ databases">
        <authorList>
            <person name="Kikuchi T."/>
        </authorList>
    </citation>
    <scope>NUCLEOTIDE SEQUENCE</scope>
    <source>
        <strain evidence="1">PS1010</strain>
    </source>
</reference>
<protein>
    <submittedName>
        <fullName evidence="1">Uncharacterized protein</fullName>
    </submittedName>
</protein>
<dbReference type="Gene3D" id="2.40.50.120">
    <property type="match status" value="1"/>
</dbReference>
<comment type="caution">
    <text evidence="1">The sequence shown here is derived from an EMBL/GenBank/DDBJ whole genome shotgun (WGS) entry which is preliminary data.</text>
</comment>
<dbReference type="OrthoDB" id="9998011at2759"/>
<sequence>MASDATSELMRGHLLTRMDSKKKPPFWNCGSYDIDGPNQETNYFNKRREESCQLLTNSLALSAVVNANAEGGDYDWDSLAEWISDKQANLGTFGNSINTVIVKRSLYEKKRKSLDNSNGNIKVTISCDTCTEKTINVTNQAEEIHIPVNQRTVKLKVQGKGKVTVTARIIANMRPRQKRQLPQSVYYPVNIIVNQIHSARNVIQTVCLNVSTPVIRTLEISHGTYTLFDPIESSLKFLNNSQTPINVAVSSVGIHFMIKNIVANKTICYELQLGESNKGRNSPSLASPVPIRATHDVQGLVGMVLISHPDAPKSTPKRKRVSITRSRFIREISDPDMSVDKICFDNGNCACAELTCDVQYNQCPYDDQTKLSKKLQQKGNFILRVRASNITNETYNNVEYSIITCKITDYKPQSAKEKLPDNLNQDIRIWVRSCNEYTRNNTVYMIMGHEDGWTQNSKSNYNYIMNSNDRIEENTKKCGVLNSFITLSD</sequence>
<name>A0A9P1J2K9_9PELO</name>
<evidence type="ECO:0000313" key="1">
    <source>
        <dbReference type="EMBL" id="CAI5455495.1"/>
    </source>
</evidence>
<dbReference type="EMBL" id="CANHGI010000006">
    <property type="protein sequence ID" value="CAI5455495.1"/>
    <property type="molecule type" value="Genomic_DNA"/>
</dbReference>